<dbReference type="OrthoDB" id="1111222at2"/>
<dbReference type="InterPro" id="IPR025646">
    <property type="entry name" value="DUF4350"/>
</dbReference>
<dbReference type="EMBL" id="ABIB01000011">
    <property type="protein sequence ID" value="EDP94989.1"/>
    <property type="molecule type" value="Genomic_DNA"/>
</dbReference>
<dbReference type="HOGENOM" id="CLU_036786_1_0_10"/>
<keyword evidence="1" id="KW-0812">Transmembrane</keyword>
<dbReference type="eggNOG" id="ENOG502Z8TX">
    <property type="taxonomic scope" value="Bacteria"/>
</dbReference>
<keyword evidence="1" id="KW-1133">Transmembrane helix</keyword>
<dbReference type="RefSeq" id="WP_007092895.1">
    <property type="nucleotide sequence ID" value="NZ_CP142125.1"/>
</dbReference>
<dbReference type="AlphaFoldDB" id="A9E690"/>
<feature type="domain" description="DUF4350" evidence="2">
    <location>
        <begin position="82"/>
        <end position="232"/>
    </location>
</feature>
<evidence type="ECO:0000313" key="4">
    <source>
        <dbReference type="Proteomes" id="UP000002945"/>
    </source>
</evidence>
<evidence type="ECO:0000313" key="3">
    <source>
        <dbReference type="EMBL" id="EDP94989.1"/>
    </source>
</evidence>
<keyword evidence="4" id="KW-1185">Reference proteome</keyword>
<organism evidence="3 4">
    <name type="scientific">Kordia algicida OT-1</name>
    <dbReference type="NCBI Taxonomy" id="391587"/>
    <lineage>
        <taxon>Bacteria</taxon>
        <taxon>Pseudomonadati</taxon>
        <taxon>Bacteroidota</taxon>
        <taxon>Flavobacteriia</taxon>
        <taxon>Flavobacteriales</taxon>
        <taxon>Flavobacteriaceae</taxon>
        <taxon>Kordia</taxon>
    </lineage>
</organism>
<accession>A9E690</accession>
<gene>
    <name evidence="3" type="ORF">KAOT1_01599</name>
</gene>
<reference evidence="3 4" key="1">
    <citation type="journal article" date="2011" name="J. Bacteriol.">
        <title>Genome sequence of the algicidal bacterium Kordia algicida OT-1.</title>
        <authorList>
            <person name="Lee H.S."/>
            <person name="Kang S.G."/>
            <person name="Kwon K.K."/>
            <person name="Lee J.H."/>
            <person name="Kim S.J."/>
        </authorList>
    </citation>
    <scope>NUCLEOTIDE SEQUENCE [LARGE SCALE GENOMIC DNA]</scope>
    <source>
        <strain evidence="3 4">OT-1</strain>
    </source>
</reference>
<dbReference type="STRING" id="391587.KAOT1_01599"/>
<comment type="caution">
    <text evidence="3">The sequence shown here is derived from an EMBL/GenBank/DDBJ whole genome shotgun (WGS) entry which is preliminary data.</text>
</comment>
<dbReference type="Proteomes" id="UP000002945">
    <property type="component" value="Unassembled WGS sequence"/>
</dbReference>
<keyword evidence="1" id="KW-0472">Membrane</keyword>
<evidence type="ECO:0000256" key="1">
    <source>
        <dbReference type="SAM" id="Phobius"/>
    </source>
</evidence>
<proteinExistence type="predicted"/>
<protein>
    <recommendedName>
        <fullName evidence="2">DUF4350 domain-containing protein</fullName>
    </recommendedName>
</protein>
<feature type="transmembrane region" description="Helical" evidence="1">
    <location>
        <begin position="7"/>
        <end position="24"/>
    </location>
</feature>
<dbReference type="Pfam" id="PF14258">
    <property type="entry name" value="DUF4350"/>
    <property type="match status" value="1"/>
</dbReference>
<feature type="transmembrane region" description="Helical" evidence="1">
    <location>
        <begin position="271"/>
        <end position="288"/>
    </location>
</feature>
<evidence type="ECO:0000259" key="2">
    <source>
        <dbReference type="Pfam" id="PF14258"/>
    </source>
</evidence>
<sequence>MSKRLKIYIGILVAIIFAAMYYELSKPIPIDWRETYNEKDTNPYDLRIFHKELSNVYDENEVRNIYRTPYEFFNAQYDWSTYTYDIEGTYVSINSEFYTDESSINELLDFTDAGNLVFISSYKMPRYLKDSLNFSTKYDFKVSTKATLSFANENLANNEISYERDIKNVYFSEIDTLTTEVLGYQKFENDVTFTNFIKIPHGNGAFLLHTQPVAFTNFHLLKNDHFKYSEGVLGYIPEKDIFFDSPNKTRYSDDTSRSPLRFILEHDQLRWAWYLGLIFLVVFVLFNVKRKQRIVKIVNPLENTTVDFTKTIGNLFYETRDHQNVVHKKITYFLEHLRTEYLMDTQVLDEKFSTRLRQKSGKSQEEIEHLVQLINTLRAKVYLFENDVLRITKAIENFHKKK</sequence>
<name>A9E690_9FLAO</name>